<evidence type="ECO:0008006" key="4">
    <source>
        <dbReference type="Google" id="ProtNLM"/>
    </source>
</evidence>
<reference evidence="3" key="1">
    <citation type="submission" date="2017-04" db="EMBL/GenBank/DDBJ databases">
        <authorList>
            <person name="Varghese N."/>
            <person name="Submissions S."/>
        </authorList>
    </citation>
    <scope>NUCLEOTIDE SEQUENCE [LARGE SCALE GENOMIC DNA]</scope>
    <source>
        <strain evidence="3">VKM Ac-2510</strain>
    </source>
</reference>
<name>A0A1X7K5B5_9MICO</name>
<proteinExistence type="predicted"/>
<sequence length="174" mass="19642">MTSTSTGTLPDDNRPQPPDRGDERELLEGFLDLQRATVVYKATGLGDDDAARRLLPSLTTVGGLIRHLADVERSWFREVMDGESDVSYRWSEEDPDGEFRITDEDTLADIIADYESAVAESRAVQRKHSLDEECRGRDGRFSLRWITVHLIEETARHIGHIDILREMLDGATGE</sequence>
<feature type="region of interest" description="Disordered" evidence="1">
    <location>
        <begin position="1"/>
        <end position="22"/>
    </location>
</feature>
<gene>
    <name evidence="2" type="ORF">SAMN06296010_2059</name>
</gene>
<organism evidence="2 3">
    <name type="scientific">Agreia pratensis</name>
    <dbReference type="NCBI Taxonomy" id="150121"/>
    <lineage>
        <taxon>Bacteria</taxon>
        <taxon>Bacillati</taxon>
        <taxon>Actinomycetota</taxon>
        <taxon>Actinomycetes</taxon>
        <taxon>Micrococcales</taxon>
        <taxon>Microbacteriaceae</taxon>
        <taxon>Agreia</taxon>
    </lineage>
</organism>
<evidence type="ECO:0000313" key="2">
    <source>
        <dbReference type="EMBL" id="SMG35521.1"/>
    </source>
</evidence>
<dbReference type="Proteomes" id="UP000193244">
    <property type="component" value="Unassembled WGS sequence"/>
</dbReference>
<dbReference type="InterPro" id="IPR007061">
    <property type="entry name" value="MST-like"/>
</dbReference>
<accession>A0A1X7K5B5</accession>
<evidence type="ECO:0000256" key="1">
    <source>
        <dbReference type="SAM" id="MobiDB-lite"/>
    </source>
</evidence>
<dbReference type="OrthoDB" id="4548523at2"/>
<feature type="compositionally biased region" description="Basic and acidic residues" evidence="1">
    <location>
        <begin position="11"/>
        <end position="22"/>
    </location>
</feature>
<dbReference type="STRING" id="150121.SAMN06296010_2059"/>
<dbReference type="Gene3D" id="1.20.120.450">
    <property type="entry name" value="dinb family like domain"/>
    <property type="match status" value="1"/>
</dbReference>
<dbReference type="InterPro" id="IPR034660">
    <property type="entry name" value="DinB/YfiT-like"/>
</dbReference>
<evidence type="ECO:0000313" key="3">
    <source>
        <dbReference type="Proteomes" id="UP000193244"/>
    </source>
</evidence>
<protein>
    <recommendedName>
        <fullName evidence="4">DinB family protein</fullName>
    </recommendedName>
</protein>
<dbReference type="AlphaFoldDB" id="A0A1X7K5B5"/>
<dbReference type="SUPFAM" id="SSF109854">
    <property type="entry name" value="DinB/YfiT-like putative metalloenzymes"/>
    <property type="match status" value="1"/>
</dbReference>
<keyword evidence="3" id="KW-1185">Reference proteome</keyword>
<dbReference type="Pfam" id="PF04978">
    <property type="entry name" value="MST"/>
    <property type="match status" value="1"/>
</dbReference>
<dbReference type="RefSeq" id="WP_085485650.1">
    <property type="nucleotide sequence ID" value="NZ_FXAY01000003.1"/>
</dbReference>
<dbReference type="EMBL" id="FXAY01000003">
    <property type="protein sequence ID" value="SMG35521.1"/>
    <property type="molecule type" value="Genomic_DNA"/>
</dbReference>